<accession>A0ABY6CX53</accession>
<protein>
    <submittedName>
        <fullName evidence="1">2'-5' RNA ligase family protein</fullName>
    </submittedName>
</protein>
<reference evidence="1" key="1">
    <citation type="submission" date="2022-09" db="EMBL/GenBank/DDBJ databases">
        <title>Comparative genomics and taxonomic characterization of three novel marine species of genus Reichenbachiella exhibiting antioxidant and polysaccharide degradation activities.</title>
        <authorList>
            <person name="Muhammad N."/>
            <person name="Lee Y.-J."/>
            <person name="Ko J."/>
            <person name="Kim S.-G."/>
        </authorList>
    </citation>
    <scope>NUCLEOTIDE SEQUENCE</scope>
    <source>
        <strain evidence="1">BKB1-1</strain>
    </source>
</reference>
<dbReference type="PANTHER" id="PTHR40037">
    <property type="entry name" value="PHOSPHOESTERASE YJCG-RELATED"/>
    <property type="match status" value="1"/>
</dbReference>
<evidence type="ECO:0000313" key="1">
    <source>
        <dbReference type="EMBL" id="UXP34028.1"/>
    </source>
</evidence>
<keyword evidence="2" id="KW-1185">Reference proteome</keyword>
<proteinExistence type="predicted"/>
<dbReference type="RefSeq" id="WP_262311454.1">
    <property type="nucleotide sequence ID" value="NZ_CP106679.1"/>
</dbReference>
<organism evidence="1 2">
    <name type="scientific">Reichenbachiella agarivorans</name>
    <dbReference type="NCBI Taxonomy" id="2979464"/>
    <lineage>
        <taxon>Bacteria</taxon>
        <taxon>Pseudomonadati</taxon>
        <taxon>Bacteroidota</taxon>
        <taxon>Cytophagia</taxon>
        <taxon>Cytophagales</taxon>
        <taxon>Reichenbachiellaceae</taxon>
        <taxon>Reichenbachiella</taxon>
    </lineage>
</organism>
<evidence type="ECO:0000313" key="2">
    <source>
        <dbReference type="Proteomes" id="UP001065174"/>
    </source>
</evidence>
<dbReference type="PANTHER" id="PTHR40037:SF1">
    <property type="entry name" value="PHOSPHOESTERASE SAOUHSC_00951-RELATED"/>
    <property type="match status" value="1"/>
</dbReference>
<gene>
    <name evidence="1" type="ORF">N6H18_08740</name>
</gene>
<dbReference type="GO" id="GO:0016874">
    <property type="term" value="F:ligase activity"/>
    <property type="evidence" value="ECO:0007669"/>
    <property type="project" value="UniProtKB-KW"/>
</dbReference>
<dbReference type="InterPro" id="IPR009097">
    <property type="entry name" value="Cyclic_Pdiesterase"/>
</dbReference>
<dbReference type="InterPro" id="IPR050580">
    <property type="entry name" value="2H_phosphoesterase_YjcG-like"/>
</dbReference>
<dbReference type="Pfam" id="PF13563">
    <property type="entry name" value="2_5_RNA_ligase2"/>
    <property type="match status" value="1"/>
</dbReference>
<name>A0ABY6CX53_9BACT</name>
<keyword evidence="1" id="KW-0436">Ligase</keyword>
<dbReference type="EMBL" id="CP106679">
    <property type="protein sequence ID" value="UXP34028.1"/>
    <property type="molecule type" value="Genomic_DNA"/>
</dbReference>
<dbReference type="Proteomes" id="UP001065174">
    <property type="component" value="Chromosome"/>
</dbReference>
<dbReference type="SUPFAM" id="SSF55144">
    <property type="entry name" value="LigT-like"/>
    <property type="match status" value="1"/>
</dbReference>
<dbReference type="Gene3D" id="3.90.1140.10">
    <property type="entry name" value="Cyclic phosphodiesterase"/>
    <property type="match status" value="1"/>
</dbReference>
<sequence length="179" mass="21427">MAKKNLYFLAIVPDQPLKDQVHELKLETAQRYGSKAALKSPPHITLHMPFQWRDDREEQLIEVLQSFRFDNYPIDIRLKGFGFFPPRVIFISVEENEALKELQKHLCDHIRRELNVFNATYKDMGFHPHMTIAFRDLKKSVFPEAQRDFAQREFADTMKIDGFTLLKNTEKHWEEWMKF</sequence>